<feature type="domain" description="Exostosin GT47" evidence="5">
    <location>
        <begin position="53"/>
        <end position="362"/>
    </location>
</feature>
<dbReference type="EMBL" id="JALJOS010000005">
    <property type="protein sequence ID" value="KAK9838708.1"/>
    <property type="molecule type" value="Genomic_DNA"/>
</dbReference>
<sequence>MFPLRLLPLARPWSCSSSVRCLLAWTLLAKFFCAVAGGAGPADVLSLPTGSNYVYIYDMPQRFTQDILAMPLDQSLQTWTQWYDLDQHVHRFLQNSTALTQQPESARLFFIPVYLGRLYHSLLIESGLPHSECLRHVTARVLDALQHVRQTFPYWDGSNGQDHFMVFPMDHGRCHALAGENQHVMGELFAVQPTGDLALTDFETRSWYCYKPRRDVLVPVPLESVVQDAGAIHTPFTDSRTISVLYRFAGGGAAGTVNFRTDPHNYSRTDLRTALLDQHLISPIPAAVAGPSTLAQTHADMKQSVFCVCPNGISQHTLRVFRSILAGCIPVTFFRAFDNPLERNLGLDWSAFSVNINPDEYMLTQQTLTKLLANPRRIQTMQTALQGVQPLFEWHSGRSDGVEHNMLRELNLLLDTSPVLANG</sequence>
<keyword evidence="7" id="KW-1185">Reference proteome</keyword>
<keyword evidence="4" id="KW-0732">Signal</keyword>
<accession>A0AAW1RZ82</accession>
<name>A0AAW1RZ82_9CHLO</name>
<dbReference type="AlphaFoldDB" id="A0AAW1RZ82"/>
<evidence type="ECO:0000259" key="5">
    <source>
        <dbReference type="Pfam" id="PF03016"/>
    </source>
</evidence>
<feature type="signal peptide" evidence="4">
    <location>
        <begin position="1"/>
        <end position="37"/>
    </location>
</feature>
<dbReference type="GO" id="GO:0000139">
    <property type="term" value="C:Golgi membrane"/>
    <property type="evidence" value="ECO:0007669"/>
    <property type="project" value="UniProtKB-SubCell"/>
</dbReference>
<evidence type="ECO:0000313" key="7">
    <source>
        <dbReference type="Proteomes" id="UP001438707"/>
    </source>
</evidence>
<proteinExistence type="inferred from homology"/>
<evidence type="ECO:0000256" key="2">
    <source>
        <dbReference type="ARBA" id="ARBA00010271"/>
    </source>
</evidence>
<comment type="subcellular location">
    <subcellularLocation>
        <location evidence="1">Golgi apparatus membrane</location>
        <topology evidence="1">Single-pass type II membrane protein</topology>
    </subcellularLocation>
</comment>
<dbReference type="GO" id="GO:0016757">
    <property type="term" value="F:glycosyltransferase activity"/>
    <property type="evidence" value="ECO:0007669"/>
    <property type="project" value="InterPro"/>
</dbReference>
<dbReference type="Proteomes" id="UP001438707">
    <property type="component" value="Unassembled WGS sequence"/>
</dbReference>
<comment type="caution">
    <text evidence="6">The sequence shown here is derived from an EMBL/GenBank/DDBJ whole genome shotgun (WGS) entry which is preliminary data.</text>
</comment>
<dbReference type="PANTHER" id="PTHR11062">
    <property type="entry name" value="EXOSTOSIN HEPARAN SULFATE GLYCOSYLTRANSFERASE -RELATED"/>
    <property type="match status" value="1"/>
</dbReference>
<dbReference type="InterPro" id="IPR040911">
    <property type="entry name" value="Exostosin_GT47"/>
</dbReference>
<dbReference type="PANTHER" id="PTHR11062:SF268">
    <property type="entry name" value="FAMILY PROTEIN, PUTATIVE, EXPRESSED-RELATED"/>
    <property type="match status" value="1"/>
</dbReference>
<organism evidence="6 7">
    <name type="scientific">Apatococcus lobatus</name>
    <dbReference type="NCBI Taxonomy" id="904363"/>
    <lineage>
        <taxon>Eukaryota</taxon>
        <taxon>Viridiplantae</taxon>
        <taxon>Chlorophyta</taxon>
        <taxon>core chlorophytes</taxon>
        <taxon>Trebouxiophyceae</taxon>
        <taxon>Chlorellales</taxon>
        <taxon>Chlorellaceae</taxon>
        <taxon>Apatococcus</taxon>
    </lineage>
</organism>
<gene>
    <name evidence="6" type="ORF">WJX74_001812</name>
</gene>
<reference evidence="6 7" key="1">
    <citation type="journal article" date="2024" name="Nat. Commun.">
        <title>Phylogenomics reveals the evolutionary origins of lichenization in chlorophyte algae.</title>
        <authorList>
            <person name="Puginier C."/>
            <person name="Libourel C."/>
            <person name="Otte J."/>
            <person name="Skaloud P."/>
            <person name="Haon M."/>
            <person name="Grisel S."/>
            <person name="Petersen M."/>
            <person name="Berrin J.G."/>
            <person name="Delaux P.M."/>
            <person name="Dal Grande F."/>
            <person name="Keller J."/>
        </authorList>
    </citation>
    <scope>NUCLEOTIDE SEQUENCE [LARGE SCALE GENOMIC DNA]</scope>
    <source>
        <strain evidence="6 7">SAG 2145</strain>
    </source>
</reference>
<dbReference type="InterPro" id="IPR004263">
    <property type="entry name" value="Exostosin"/>
</dbReference>
<evidence type="ECO:0000256" key="1">
    <source>
        <dbReference type="ARBA" id="ARBA00004323"/>
    </source>
</evidence>
<dbReference type="Pfam" id="PF03016">
    <property type="entry name" value="Exostosin_GT47"/>
    <property type="match status" value="1"/>
</dbReference>
<keyword evidence="3" id="KW-0333">Golgi apparatus</keyword>
<evidence type="ECO:0000256" key="3">
    <source>
        <dbReference type="ARBA" id="ARBA00023034"/>
    </source>
</evidence>
<feature type="chain" id="PRO_5043508842" description="Exostosin GT47 domain-containing protein" evidence="4">
    <location>
        <begin position="38"/>
        <end position="423"/>
    </location>
</feature>
<evidence type="ECO:0000256" key="4">
    <source>
        <dbReference type="SAM" id="SignalP"/>
    </source>
</evidence>
<protein>
    <recommendedName>
        <fullName evidence="5">Exostosin GT47 domain-containing protein</fullName>
    </recommendedName>
</protein>
<evidence type="ECO:0000313" key="6">
    <source>
        <dbReference type="EMBL" id="KAK9838708.1"/>
    </source>
</evidence>
<comment type="similarity">
    <text evidence="2">Belongs to the glycosyltransferase 47 family.</text>
</comment>